<reference evidence="1 2" key="1">
    <citation type="submission" date="2015-10" db="EMBL/GenBank/DDBJ databases">
        <title>Draft genome sequence of Streptomyces griseoruber DSM 40281, type strain for the species Streptomyces griseoruber.</title>
        <authorList>
            <person name="Ruckert C."/>
            <person name="Winkler A."/>
            <person name="Kalinowski J."/>
            <person name="Kampfer P."/>
            <person name="Glaeser S."/>
        </authorList>
    </citation>
    <scope>NUCLEOTIDE SEQUENCE [LARGE SCALE GENOMIC DNA]</scope>
    <source>
        <strain evidence="1 2">DSM 40281</strain>
    </source>
</reference>
<evidence type="ECO:0000313" key="1">
    <source>
        <dbReference type="EMBL" id="KUN76561.1"/>
    </source>
</evidence>
<evidence type="ECO:0000313" key="2">
    <source>
        <dbReference type="Proteomes" id="UP000052982"/>
    </source>
</evidence>
<name>A0A117R893_9ACTN</name>
<comment type="caution">
    <text evidence="1">The sequence shown here is derived from an EMBL/GenBank/DDBJ whole genome shotgun (WGS) entry which is preliminary data.</text>
</comment>
<organism evidence="1 2">
    <name type="scientific">Streptomyces griseoruber</name>
    <dbReference type="NCBI Taxonomy" id="1943"/>
    <lineage>
        <taxon>Bacteria</taxon>
        <taxon>Bacillati</taxon>
        <taxon>Actinomycetota</taxon>
        <taxon>Actinomycetes</taxon>
        <taxon>Kitasatosporales</taxon>
        <taxon>Streptomycetaceae</taxon>
        <taxon>Streptomyces</taxon>
    </lineage>
</organism>
<accession>A0A117R893</accession>
<proteinExistence type="predicted"/>
<gene>
    <name evidence="1" type="ORF">AQJ64_36915</name>
</gene>
<dbReference type="EMBL" id="LMWW01000065">
    <property type="protein sequence ID" value="KUN76561.1"/>
    <property type="molecule type" value="Genomic_DNA"/>
</dbReference>
<keyword evidence="2" id="KW-1185">Reference proteome</keyword>
<sequence length="236" mass="25934">MFARTSGFRRRVVACRAFMRILVRKRQDFRFAKPCSTAARSRLNRRFASFLVGQREKQQAMGFVLAGEVLPAVRPGATARTDEGAVQQDHDSAAACDLLQRPVQSRGSHSQEFDRLLHPATHGGGGDVVAAGHVGQALVVAEYGEHDNHLGARGELAPPGAQLVASAAYQAGDEIDGLLRQRETDLVDNILRAFGGLVFRHKFTNSRRRPCCYGRNRPVRHCPDRSARQRASRAGP</sequence>
<dbReference type="Proteomes" id="UP000052982">
    <property type="component" value="Unassembled WGS sequence"/>
</dbReference>
<protein>
    <submittedName>
        <fullName evidence="1">Uncharacterized protein</fullName>
    </submittedName>
</protein>
<dbReference type="AlphaFoldDB" id="A0A117R893"/>